<dbReference type="Proteomes" id="UP000006365">
    <property type="component" value="Chromosome"/>
</dbReference>
<feature type="domain" description="Bro-N" evidence="1">
    <location>
        <begin position="1"/>
        <end position="111"/>
    </location>
</feature>
<evidence type="ECO:0000259" key="1">
    <source>
        <dbReference type="PROSITE" id="PS51750"/>
    </source>
</evidence>
<dbReference type="RefSeq" id="WP_015722948.1">
    <property type="nucleotide sequence ID" value="NC_014972.1"/>
</dbReference>
<evidence type="ECO:0000313" key="3">
    <source>
        <dbReference type="Proteomes" id="UP000006365"/>
    </source>
</evidence>
<dbReference type="InterPro" id="IPR003497">
    <property type="entry name" value="BRO_N_domain"/>
</dbReference>
<dbReference type="PANTHER" id="PTHR36180">
    <property type="entry name" value="DNA-BINDING PROTEIN-RELATED-RELATED"/>
    <property type="match status" value="1"/>
</dbReference>
<evidence type="ECO:0000313" key="2">
    <source>
        <dbReference type="EMBL" id="ADW16400.1"/>
    </source>
</evidence>
<dbReference type="PANTHER" id="PTHR36180:SF2">
    <property type="entry name" value="BRO FAMILY PROTEIN"/>
    <property type="match status" value="1"/>
</dbReference>
<dbReference type="KEGG" id="dpr:Despr_0212"/>
<gene>
    <name evidence="2" type="ordered locus">Despr_0212</name>
</gene>
<keyword evidence="3" id="KW-1185">Reference proteome</keyword>
<dbReference type="AlphaFoldDB" id="A0A7U3YJ82"/>
<name>A0A7U3YJ82_DESPD</name>
<accession>A0A7U3YJ82</accession>
<protein>
    <submittedName>
        <fullName evidence="2">Prophage antirepressor</fullName>
    </submittedName>
</protein>
<sequence length="263" mass="29217">MSSPASSPSAVIPFQFESNEIRALTIDGDPWFVARDVCDVLEYADASDATQFLDDDEKLVRQIAGAGQTRNMLIISESGLYTLIIRSNKPQAKPFRKWVTAEVLPSIRKTGGYALPNQGKRADIFHHRGPVSDSGLDIRYTLDLTKILTRPTRTSLTLLQRLTGIEMDDLVEDALHITPGREVETSLDGFLNDCTRAVPDPAPRLTLAEMHRAYRQWCLDHGLNQVNIATSRELAARLRDLGYTLAKVGGRIQVFGLTVREVA</sequence>
<dbReference type="PROSITE" id="PS51750">
    <property type="entry name" value="BRO_N"/>
    <property type="match status" value="1"/>
</dbReference>
<dbReference type="Pfam" id="PF02498">
    <property type="entry name" value="Bro-N"/>
    <property type="match status" value="1"/>
</dbReference>
<proteinExistence type="predicted"/>
<dbReference type="EMBL" id="CP002364">
    <property type="protein sequence ID" value="ADW16400.1"/>
    <property type="molecule type" value="Genomic_DNA"/>
</dbReference>
<reference evidence="2 3" key="1">
    <citation type="journal article" date="2011" name="Stand. Genomic Sci.">
        <title>Complete genome sequence of Desulfobulbus propionicus type strain (1pr3).</title>
        <authorList>
            <person name="Pagani I."/>
            <person name="Lapidus A."/>
            <person name="Nolan M."/>
            <person name="Lucas S."/>
            <person name="Hammon N."/>
            <person name="Deshpande S."/>
            <person name="Cheng J.F."/>
            <person name="Chertkov O."/>
            <person name="Davenport K."/>
            <person name="Tapia R."/>
            <person name="Han C."/>
            <person name="Goodwin L."/>
            <person name="Pitluck S."/>
            <person name="Liolios K."/>
            <person name="Mavromatis K."/>
            <person name="Ivanova N."/>
            <person name="Mikhailova N."/>
            <person name="Pati A."/>
            <person name="Chen A."/>
            <person name="Palaniappan K."/>
            <person name="Land M."/>
            <person name="Hauser L."/>
            <person name="Chang Y.J."/>
            <person name="Jeffries C.D."/>
            <person name="Detter J.C."/>
            <person name="Brambilla E."/>
            <person name="Kannan K.P."/>
            <person name="Djao O.D."/>
            <person name="Rohde M."/>
            <person name="Pukall R."/>
            <person name="Spring S."/>
            <person name="Goker M."/>
            <person name="Sikorski J."/>
            <person name="Woyke T."/>
            <person name="Bristow J."/>
            <person name="Eisen J.A."/>
            <person name="Markowitz V."/>
            <person name="Hugenholtz P."/>
            <person name="Kyrpides N.C."/>
            <person name="Klenk H.P."/>
        </authorList>
    </citation>
    <scope>NUCLEOTIDE SEQUENCE [LARGE SCALE GENOMIC DNA]</scope>
    <source>
        <strain evidence="3">ATCC 33891 / DSM 2032 / 1pr3</strain>
    </source>
</reference>
<organism evidence="2 3">
    <name type="scientific">Desulfobulbus propionicus (strain ATCC 33891 / DSM 2032 / VKM B-1956 / 1pr3)</name>
    <dbReference type="NCBI Taxonomy" id="577650"/>
    <lineage>
        <taxon>Bacteria</taxon>
        <taxon>Pseudomonadati</taxon>
        <taxon>Thermodesulfobacteriota</taxon>
        <taxon>Desulfobulbia</taxon>
        <taxon>Desulfobulbales</taxon>
        <taxon>Desulfobulbaceae</taxon>
        <taxon>Desulfobulbus</taxon>
    </lineage>
</organism>
<dbReference type="SMART" id="SM01040">
    <property type="entry name" value="Bro-N"/>
    <property type="match status" value="1"/>
</dbReference>